<dbReference type="EMBL" id="FNQY01000004">
    <property type="protein sequence ID" value="SDZ92087.1"/>
    <property type="molecule type" value="Genomic_DNA"/>
</dbReference>
<dbReference type="InterPro" id="IPR032274">
    <property type="entry name" value="DUF4835"/>
</dbReference>
<reference evidence="2 3" key="1">
    <citation type="submission" date="2016-10" db="EMBL/GenBank/DDBJ databases">
        <authorList>
            <person name="de Groot N.N."/>
        </authorList>
    </citation>
    <scope>NUCLEOTIDE SEQUENCE [LARGE SCALE GENOMIC DNA]</scope>
    <source>
        <strain evidence="2 3">Vu-144</strain>
    </source>
</reference>
<sequence>MGVANPHTGKAFDNKNIARTVLCKSVMVICLLFTMLSAAYSQELNAQVTVVAPELGTTIDASLITNLQKQLTDFINQRKWTTDQFQPEEKINCNFAIALTGIASQDVYEARLTVQAARPVYNSVYQSVLVNYQDGQFIFKYRPYQRLEFNPSQVAGTDALAANLTATIAYYINIILGLDYDSFEQGKGMPFFKNAQSIVVGAPRASNIKGWQSFDGQRNRYYLSSNLTAAGMEDMHKVIYKYFRSGLDSMYSHPTQARAQVLEALRTLQKFNQAHPNTMIEQFFMESRTDELVGIFKQAAPEIKADALSVLTQLNPNGANTFNEELKN</sequence>
<protein>
    <recommendedName>
        <fullName evidence="4">DUF4835 domain-containing protein</fullName>
    </recommendedName>
</protein>
<name>A0A1H3WY12_9BACT</name>
<feature type="transmembrane region" description="Helical" evidence="1">
    <location>
        <begin position="21"/>
        <end position="40"/>
    </location>
</feature>
<gene>
    <name evidence="2" type="ORF">SAMN05192529_10482</name>
</gene>
<keyword evidence="3" id="KW-1185">Reference proteome</keyword>
<evidence type="ECO:0000256" key="1">
    <source>
        <dbReference type="SAM" id="Phobius"/>
    </source>
</evidence>
<dbReference type="RefSeq" id="WP_244518742.1">
    <property type="nucleotide sequence ID" value="NZ_FNQY01000004.1"/>
</dbReference>
<keyword evidence="1" id="KW-0472">Membrane</keyword>
<dbReference type="AlphaFoldDB" id="A0A1H3WY12"/>
<dbReference type="Proteomes" id="UP000199041">
    <property type="component" value="Unassembled WGS sequence"/>
</dbReference>
<proteinExistence type="predicted"/>
<accession>A0A1H3WY12</accession>
<dbReference type="Pfam" id="PF16119">
    <property type="entry name" value="DUF4835"/>
    <property type="match status" value="1"/>
</dbReference>
<evidence type="ECO:0000313" key="2">
    <source>
        <dbReference type="EMBL" id="SDZ92087.1"/>
    </source>
</evidence>
<evidence type="ECO:0008006" key="4">
    <source>
        <dbReference type="Google" id="ProtNLM"/>
    </source>
</evidence>
<dbReference type="STRING" id="551991.SAMN05192529_10482"/>
<keyword evidence="1" id="KW-0812">Transmembrane</keyword>
<evidence type="ECO:0000313" key="3">
    <source>
        <dbReference type="Proteomes" id="UP000199041"/>
    </source>
</evidence>
<organism evidence="2 3">
    <name type="scientific">Arachidicoccus rhizosphaerae</name>
    <dbReference type="NCBI Taxonomy" id="551991"/>
    <lineage>
        <taxon>Bacteria</taxon>
        <taxon>Pseudomonadati</taxon>
        <taxon>Bacteroidota</taxon>
        <taxon>Chitinophagia</taxon>
        <taxon>Chitinophagales</taxon>
        <taxon>Chitinophagaceae</taxon>
        <taxon>Arachidicoccus</taxon>
    </lineage>
</organism>
<keyword evidence="1" id="KW-1133">Transmembrane helix</keyword>